<organism evidence="1 2">
    <name type="scientific">Hyaloscypha variabilis (strain UAMH 11265 / GT02V1 / F)</name>
    <name type="common">Meliniomyces variabilis</name>
    <dbReference type="NCBI Taxonomy" id="1149755"/>
    <lineage>
        <taxon>Eukaryota</taxon>
        <taxon>Fungi</taxon>
        <taxon>Dikarya</taxon>
        <taxon>Ascomycota</taxon>
        <taxon>Pezizomycotina</taxon>
        <taxon>Leotiomycetes</taxon>
        <taxon>Helotiales</taxon>
        <taxon>Hyaloscyphaceae</taxon>
        <taxon>Hyaloscypha</taxon>
        <taxon>Hyaloscypha variabilis</taxon>
    </lineage>
</organism>
<accession>A0A2J6S3P6</accession>
<name>A0A2J6S3P6_HYAVF</name>
<reference evidence="1 2" key="1">
    <citation type="submission" date="2016-04" db="EMBL/GenBank/DDBJ databases">
        <title>A degradative enzymes factory behind the ericoid mycorrhizal symbiosis.</title>
        <authorList>
            <consortium name="DOE Joint Genome Institute"/>
            <person name="Martino E."/>
            <person name="Morin E."/>
            <person name="Grelet G."/>
            <person name="Kuo A."/>
            <person name="Kohler A."/>
            <person name="Daghino S."/>
            <person name="Barry K."/>
            <person name="Choi C."/>
            <person name="Cichocki N."/>
            <person name="Clum A."/>
            <person name="Copeland A."/>
            <person name="Hainaut M."/>
            <person name="Haridas S."/>
            <person name="Labutti K."/>
            <person name="Lindquist E."/>
            <person name="Lipzen A."/>
            <person name="Khouja H.-R."/>
            <person name="Murat C."/>
            <person name="Ohm R."/>
            <person name="Olson A."/>
            <person name="Spatafora J."/>
            <person name="Veneault-Fourrey C."/>
            <person name="Henrissat B."/>
            <person name="Grigoriev I."/>
            <person name="Martin F."/>
            <person name="Perotto S."/>
        </authorList>
    </citation>
    <scope>NUCLEOTIDE SEQUENCE [LARGE SCALE GENOMIC DNA]</scope>
    <source>
        <strain evidence="1 2">F</strain>
    </source>
</reference>
<dbReference type="OrthoDB" id="2963168at2759"/>
<evidence type="ECO:0000313" key="1">
    <source>
        <dbReference type="EMBL" id="PMD45396.1"/>
    </source>
</evidence>
<dbReference type="STRING" id="1149755.A0A2J6S3P6"/>
<dbReference type="AlphaFoldDB" id="A0A2J6S3P6"/>
<protein>
    <recommendedName>
        <fullName evidence="3">Actin-like ATPase domain-containing protein</fullName>
    </recommendedName>
</protein>
<proteinExistence type="predicted"/>
<dbReference type="EMBL" id="KZ613940">
    <property type="protein sequence ID" value="PMD45396.1"/>
    <property type="molecule type" value="Genomic_DNA"/>
</dbReference>
<evidence type="ECO:0000313" key="2">
    <source>
        <dbReference type="Proteomes" id="UP000235786"/>
    </source>
</evidence>
<sequence length="426" mass="46857">MALDRTVVDAINPNTVSCNIGVGLGLGDASFGMSHGYGSEVLCISFSQDPCSPLPGSPGSPGSSASEILWIDHPWNFLRMLLLHDEGQESVNKKPLFPGRLIATKCPDWMDNFDAAATTSNRLIDLEAAIARWVGEITGNESAGRSISAVAVTVPDILLRRAAKKLTYSVRANSLFKHAKLLPSSLAIAYYFIRSKDILLKHLKTPARKPGILVVLNCDEILVECTSYSLKVLDGTKMELLPTGSPMEDLIGSLHPEIEFAKVALGQLTDIMTRFKVKFSETTIATVIQTCREHFRRKIFPSFMNDGKKWMIEVDIPQGFPGAEQGRLEFSNERVLECFQPSMRSIRKMVITSILNLHDNSSPPSHVLFAGPYASSKFLYKELRTAIVELGIGITFLELPDGAFASTIGAVNYLNDYSFLHSLSRT</sequence>
<evidence type="ECO:0008006" key="3">
    <source>
        <dbReference type="Google" id="ProtNLM"/>
    </source>
</evidence>
<dbReference type="Proteomes" id="UP000235786">
    <property type="component" value="Unassembled WGS sequence"/>
</dbReference>
<keyword evidence="2" id="KW-1185">Reference proteome</keyword>
<gene>
    <name evidence="1" type="ORF">L207DRAFT_578316</name>
</gene>